<accession>A0A8J3B6Y0</accession>
<gene>
    <name evidence="1" type="ORF">GCM10010123_29820</name>
</gene>
<evidence type="ECO:0000313" key="1">
    <source>
        <dbReference type="EMBL" id="GGJ97774.1"/>
    </source>
</evidence>
<name>A0A8J3B6Y0_9ACTN</name>
<organism evidence="1 2">
    <name type="scientific">Pilimelia anulata</name>
    <dbReference type="NCBI Taxonomy" id="53371"/>
    <lineage>
        <taxon>Bacteria</taxon>
        <taxon>Bacillati</taxon>
        <taxon>Actinomycetota</taxon>
        <taxon>Actinomycetes</taxon>
        <taxon>Micromonosporales</taxon>
        <taxon>Micromonosporaceae</taxon>
        <taxon>Pilimelia</taxon>
    </lineage>
</organism>
<sequence length="305" mass="30643">MSTQQSASTAKPGSAVPAPAVPALFAGLVDDAAVFPPGSAPLPDAVAAHRRHRAAWYADLVGPLLLPASALPAAAELLGPDETVAIGLIGDTGVAGLPAALAGADPRFAVHQAEVAVAKRGEDPQPGLAALIAHYRARPQLRGYAEIPLATGLLSALDAVAAARAGGVSVAPKFRTGGLAAELFPTPVELAAVICACRDRELPFKLTAGLHHAVRHTDPGTGFTHHGFLNVLVGAVGAARGAEVDEIAELLAATDPAPLVAAVADRTAAARPLWVGYGSCSVTEPLDDLIGLGLIANPRGAQPSA</sequence>
<comment type="caution">
    <text evidence="1">The sequence shown here is derived from an EMBL/GenBank/DDBJ whole genome shotgun (WGS) entry which is preliminary data.</text>
</comment>
<dbReference type="EMBL" id="BMQB01000006">
    <property type="protein sequence ID" value="GGJ97774.1"/>
    <property type="molecule type" value="Genomic_DNA"/>
</dbReference>
<evidence type="ECO:0000313" key="2">
    <source>
        <dbReference type="Proteomes" id="UP000649739"/>
    </source>
</evidence>
<protein>
    <submittedName>
        <fullName evidence="1">Uncharacterized protein</fullName>
    </submittedName>
</protein>
<dbReference type="AlphaFoldDB" id="A0A8J3B6Y0"/>
<reference evidence="1" key="2">
    <citation type="submission" date="2020-09" db="EMBL/GenBank/DDBJ databases">
        <authorList>
            <person name="Sun Q."/>
            <person name="Ohkuma M."/>
        </authorList>
    </citation>
    <scope>NUCLEOTIDE SEQUENCE</scope>
    <source>
        <strain evidence="1">JCM 3090</strain>
    </source>
</reference>
<keyword evidence="2" id="KW-1185">Reference proteome</keyword>
<proteinExistence type="predicted"/>
<reference evidence="1" key="1">
    <citation type="journal article" date="2014" name="Int. J. Syst. Evol. Microbiol.">
        <title>Complete genome sequence of Corynebacterium casei LMG S-19264T (=DSM 44701T), isolated from a smear-ripened cheese.</title>
        <authorList>
            <consortium name="US DOE Joint Genome Institute (JGI-PGF)"/>
            <person name="Walter F."/>
            <person name="Albersmeier A."/>
            <person name="Kalinowski J."/>
            <person name="Ruckert C."/>
        </authorList>
    </citation>
    <scope>NUCLEOTIDE SEQUENCE</scope>
    <source>
        <strain evidence="1">JCM 3090</strain>
    </source>
</reference>
<dbReference type="Proteomes" id="UP000649739">
    <property type="component" value="Unassembled WGS sequence"/>
</dbReference>